<gene>
    <name evidence="8" type="ORF">MJA45_15205</name>
</gene>
<feature type="chain" id="PRO_5041647766" evidence="7">
    <location>
        <begin position="28"/>
        <end position="450"/>
    </location>
</feature>
<dbReference type="InterPro" id="IPR050490">
    <property type="entry name" value="Bact_solute-bd_prot1"/>
</dbReference>
<dbReference type="Gene3D" id="3.40.190.10">
    <property type="entry name" value="Periplasmic binding protein-like II"/>
    <property type="match status" value="1"/>
</dbReference>
<sequence>MVNGWKKWRGKGITIMAAMGLLMSACSGGTEEPPAAAGTPSPGASTPPAKAAADVKGEVYWQYLNSSWSEQALNKMVADFNKTYPNVKVRFKVGALEPMIASGDIPNVATNSRLEVGWILDGMFEDLNAYIKKDPDWKAESFNKVVYEMPQYEKGQYGIPMYLNPTYAMIYNNKILNQYGEKVPDLKGLKDSDEFYKKFWVMKNGELEMMGENPLFYYGNLSGLFYVSYLNGADPKTFWDPDTKKVNFNDPKIVEALDWMVRFNKETAVPDAVAKLKASLPKNTHPFVAEKQAMAVVTSGDLANFRKAKPDLDLTVMPAQQASLWNGGANLAIVTQGKDKEAAWAWIKWLTSTEEGATSMYQNLGQITAKMDSKFIKDKAAADKDFKVFMDIANKATKYIPQFPVAYDTEYKKLFPDMMAGKITPKEMLDHVNKDLQTKIDEFYKTKAKK</sequence>
<keyword evidence="4" id="KW-0564">Palmitate</keyword>
<evidence type="ECO:0000256" key="7">
    <source>
        <dbReference type="SAM" id="SignalP"/>
    </source>
</evidence>
<keyword evidence="2 7" id="KW-0732">Signal</keyword>
<reference evidence="8 9" key="1">
    <citation type="submission" date="2022-02" db="EMBL/GenBank/DDBJ databases">
        <title>Paenibacillus sp. MBLB1776 Whole Genome Shotgun Sequencing.</title>
        <authorList>
            <person name="Hwang C.Y."/>
            <person name="Cho E.-S."/>
            <person name="Seo M.-J."/>
        </authorList>
    </citation>
    <scope>NUCLEOTIDE SEQUENCE [LARGE SCALE GENOMIC DNA]</scope>
    <source>
        <strain evidence="8 9">MBLB1776</strain>
    </source>
</reference>
<dbReference type="InterPro" id="IPR006059">
    <property type="entry name" value="SBP"/>
</dbReference>
<dbReference type="Proteomes" id="UP001305702">
    <property type="component" value="Chromosome"/>
</dbReference>
<keyword evidence="9" id="KW-1185">Reference proteome</keyword>
<evidence type="ECO:0000256" key="2">
    <source>
        <dbReference type="ARBA" id="ARBA00022729"/>
    </source>
</evidence>
<protein>
    <submittedName>
        <fullName evidence="8">Extracellular solute-binding protein</fullName>
    </submittedName>
</protein>
<dbReference type="Pfam" id="PF01547">
    <property type="entry name" value="SBP_bac_1"/>
    <property type="match status" value="1"/>
</dbReference>
<dbReference type="PANTHER" id="PTHR43649:SF33">
    <property type="entry name" value="POLYGALACTURONAN_RHAMNOGALACTURONAN-BINDING PROTEIN YTCQ"/>
    <property type="match status" value="1"/>
</dbReference>
<evidence type="ECO:0000313" key="8">
    <source>
        <dbReference type="EMBL" id="WNQ08995.1"/>
    </source>
</evidence>
<dbReference type="KEGG" id="paun:MJA45_15205"/>
<dbReference type="PANTHER" id="PTHR43649">
    <property type="entry name" value="ARABINOSE-BINDING PROTEIN-RELATED"/>
    <property type="match status" value="1"/>
</dbReference>
<name>A0AA96RB06_9BACL</name>
<evidence type="ECO:0000313" key="9">
    <source>
        <dbReference type="Proteomes" id="UP001305702"/>
    </source>
</evidence>
<keyword evidence="1" id="KW-1003">Cell membrane</keyword>
<evidence type="ECO:0000256" key="1">
    <source>
        <dbReference type="ARBA" id="ARBA00022475"/>
    </source>
</evidence>
<proteinExistence type="predicted"/>
<evidence type="ECO:0000256" key="5">
    <source>
        <dbReference type="ARBA" id="ARBA00023288"/>
    </source>
</evidence>
<feature type="region of interest" description="Disordered" evidence="6">
    <location>
        <begin position="30"/>
        <end position="49"/>
    </location>
</feature>
<accession>A0AA96RB06</accession>
<organism evidence="8 9">
    <name type="scientific">Paenibacillus aurantius</name>
    <dbReference type="NCBI Taxonomy" id="2918900"/>
    <lineage>
        <taxon>Bacteria</taxon>
        <taxon>Bacillati</taxon>
        <taxon>Bacillota</taxon>
        <taxon>Bacilli</taxon>
        <taxon>Bacillales</taxon>
        <taxon>Paenibacillaceae</taxon>
        <taxon>Paenibacillus</taxon>
    </lineage>
</organism>
<keyword evidence="3" id="KW-0472">Membrane</keyword>
<evidence type="ECO:0000256" key="6">
    <source>
        <dbReference type="SAM" id="MobiDB-lite"/>
    </source>
</evidence>
<keyword evidence="5" id="KW-0449">Lipoprotein</keyword>
<evidence type="ECO:0000256" key="3">
    <source>
        <dbReference type="ARBA" id="ARBA00023136"/>
    </source>
</evidence>
<dbReference type="EMBL" id="CP130318">
    <property type="protein sequence ID" value="WNQ08995.1"/>
    <property type="molecule type" value="Genomic_DNA"/>
</dbReference>
<dbReference type="SUPFAM" id="SSF53850">
    <property type="entry name" value="Periplasmic binding protein-like II"/>
    <property type="match status" value="1"/>
</dbReference>
<dbReference type="PROSITE" id="PS51257">
    <property type="entry name" value="PROKAR_LIPOPROTEIN"/>
    <property type="match status" value="1"/>
</dbReference>
<dbReference type="AlphaFoldDB" id="A0AA96RB06"/>
<dbReference type="RefSeq" id="WP_315602762.1">
    <property type="nucleotide sequence ID" value="NZ_CP130318.1"/>
</dbReference>
<evidence type="ECO:0000256" key="4">
    <source>
        <dbReference type="ARBA" id="ARBA00023139"/>
    </source>
</evidence>
<feature type="signal peptide" evidence="7">
    <location>
        <begin position="1"/>
        <end position="27"/>
    </location>
</feature>